<dbReference type="Proteomes" id="UP001527392">
    <property type="component" value="Unassembled WGS sequence"/>
</dbReference>
<dbReference type="Pfam" id="PF13274">
    <property type="entry name" value="SocA_Panacea"/>
    <property type="match status" value="1"/>
</dbReference>
<sequence>MSQYTYDEVADWFLSKGEGKISPKKLQKLVYYAYAWTLTLLNDSAKGLDNRLFDDAHFEAWVHGPVIHELYNEYSKYGFNPIDKIVSQPHFTEDVEDILQQVWDVYGNYTADELESMTHQEEPWKNARKGLSPLESSSNKISDKDIFECYVQRVG</sequence>
<proteinExistence type="predicted"/>
<name>A0ABT4K7V7_9LACO</name>
<accession>A0ABT4K7V7</accession>
<evidence type="ECO:0000313" key="3">
    <source>
        <dbReference type="Proteomes" id="UP001527392"/>
    </source>
</evidence>
<comment type="caution">
    <text evidence="2">The sequence shown here is derived from an EMBL/GenBank/DDBJ whole genome shotgun (WGS) entry which is preliminary data.</text>
</comment>
<reference evidence="2 3" key="1">
    <citation type="submission" date="2022-01" db="EMBL/GenBank/DDBJ databases">
        <title>VMRC isolate genome collection.</title>
        <authorList>
            <person name="France M."/>
            <person name="Rutt L."/>
            <person name="Humphrys M."/>
            <person name="Ravel J."/>
        </authorList>
    </citation>
    <scope>NUCLEOTIDE SEQUENCE [LARGE SCALE GENOMIC DNA]</scope>
    <source>
        <strain evidence="2 3">C0030B4</strain>
    </source>
</reference>
<keyword evidence="3" id="KW-1185">Reference proteome</keyword>
<feature type="domain" description="Antitoxin SocA-like Panacea" evidence="1">
    <location>
        <begin position="26"/>
        <end position="125"/>
    </location>
</feature>
<protein>
    <submittedName>
        <fullName evidence="2">DUF4065 domain-containing protein</fullName>
    </submittedName>
</protein>
<evidence type="ECO:0000313" key="2">
    <source>
        <dbReference type="EMBL" id="MCZ3781821.1"/>
    </source>
</evidence>
<gene>
    <name evidence="2" type="ORF">L2504_06715</name>
</gene>
<dbReference type="EMBL" id="JAKHMS010000016">
    <property type="protein sequence ID" value="MCZ3781821.1"/>
    <property type="molecule type" value="Genomic_DNA"/>
</dbReference>
<evidence type="ECO:0000259" key="1">
    <source>
        <dbReference type="Pfam" id="PF13274"/>
    </source>
</evidence>
<dbReference type="InterPro" id="IPR025272">
    <property type="entry name" value="SocA_Panacea"/>
</dbReference>
<organism evidence="2 3">
    <name type="scientific">Limosilactobacillus vaginalis</name>
    <dbReference type="NCBI Taxonomy" id="1633"/>
    <lineage>
        <taxon>Bacteria</taxon>
        <taxon>Bacillati</taxon>
        <taxon>Bacillota</taxon>
        <taxon>Bacilli</taxon>
        <taxon>Lactobacillales</taxon>
        <taxon>Lactobacillaceae</taxon>
        <taxon>Limosilactobacillus</taxon>
    </lineage>
</organism>
<dbReference type="RefSeq" id="WP_124031729.1">
    <property type="nucleotide sequence ID" value="NZ_JAKHMK010000015.1"/>
</dbReference>